<protein>
    <submittedName>
        <fullName evidence="2">Nicotinamide-nucleotide amidase</fullName>
        <ecNumber evidence="2">3.5.1.42</ecNumber>
    </submittedName>
</protein>
<dbReference type="Pfam" id="PF02464">
    <property type="entry name" value="CinA"/>
    <property type="match status" value="1"/>
</dbReference>
<dbReference type="InterPro" id="IPR036653">
    <property type="entry name" value="CinA-like_C"/>
</dbReference>
<feature type="domain" description="CinA C-terminal" evidence="1">
    <location>
        <begin position="8"/>
        <end position="170"/>
    </location>
</feature>
<dbReference type="AlphaFoldDB" id="A0A3B0U6F0"/>
<dbReference type="Gene3D" id="3.90.950.20">
    <property type="entry name" value="CinA-like"/>
    <property type="match status" value="1"/>
</dbReference>
<accession>A0A3B0U6F0</accession>
<evidence type="ECO:0000259" key="1">
    <source>
        <dbReference type="Pfam" id="PF02464"/>
    </source>
</evidence>
<dbReference type="InterPro" id="IPR008136">
    <property type="entry name" value="CinA_C"/>
</dbReference>
<dbReference type="EC" id="3.5.1.42" evidence="2"/>
<gene>
    <name evidence="2" type="ORF">MNBD_ALPHA11-827</name>
</gene>
<reference evidence="2" key="1">
    <citation type="submission" date="2018-06" db="EMBL/GenBank/DDBJ databases">
        <authorList>
            <person name="Zhirakovskaya E."/>
        </authorList>
    </citation>
    <scope>NUCLEOTIDE SEQUENCE</scope>
</reference>
<keyword evidence="2" id="KW-0378">Hydrolase</keyword>
<dbReference type="SUPFAM" id="SSF142433">
    <property type="entry name" value="CinA-like"/>
    <property type="match status" value="1"/>
</dbReference>
<proteinExistence type="predicted"/>
<organism evidence="2">
    <name type="scientific">hydrothermal vent metagenome</name>
    <dbReference type="NCBI Taxonomy" id="652676"/>
    <lineage>
        <taxon>unclassified sequences</taxon>
        <taxon>metagenomes</taxon>
        <taxon>ecological metagenomes</taxon>
    </lineage>
</organism>
<dbReference type="GO" id="GO:0019159">
    <property type="term" value="F:nicotinamide-nucleotide amidase activity"/>
    <property type="evidence" value="ECO:0007669"/>
    <property type="project" value="UniProtKB-EC"/>
</dbReference>
<dbReference type="EMBL" id="UOEQ01000497">
    <property type="protein sequence ID" value="VAW23973.1"/>
    <property type="molecule type" value="Genomic_DNA"/>
</dbReference>
<evidence type="ECO:0000313" key="2">
    <source>
        <dbReference type="EMBL" id="VAW23973.1"/>
    </source>
</evidence>
<dbReference type="NCBIfam" id="TIGR00199">
    <property type="entry name" value="PncC_domain"/>
    <property type="match status" value="1"/>
</dbReference>
<sequence>MFEDKTIRLAATLVNRLRDTKQTIITAESCTGGLIASALTAIPGSSDVVYGGFVTYANEAKIAMIGVEATMIDQHGAVSEQVARAMAEGALAASKADISIAVTGVAGPGGGTQKKPVGLVHFACGLKDQQSFTGLVEKTQHREEKFGEIGRDAIRKNTVDTALQMVLETLEKV</sequence>
<name>A0A3B0U6F0_9ZZZZ</name>